<accession>A0A1C0YJQ3</accession>
<dbReference type="Proteomes" id="UP000093199">
    <property type="component" value="Unassembled WGS sequence"/>
</dbReference>
<dbReference type="AlphaFoldDB" id="A0A1C0YJQ3"/>
<dbReference type="OrthoDB" id="9775494at2"/>
<dbReference type="InterPro" id="IPR003797">
    <property type="entry name" value="DegV"/>
</dbReference>
<keyword evidence="3" id="KW-1185">Reference proteome</keyword>
<evidence type="ECO:0000313" key="2">
    <source>
        <dbReference type="EMBL" id="OCS87417.1"/>
    </source>
</evidence>
<dbReference type="Gene3D" id="3.40.50.10170">
    <property type="match status" value="1"/>
</dbReference>
<organism evidence="2 3">
    <name type="scientific">Caryophanon tenue</name>
    <dbReference type="NCBI Taxonomy" id="33978"/>
    <lineage>
        <taxon>Bacteria</taxon>
        <taxon>Bacillati</taxon>
        <taxon>Bacillota</taxon>
        <taxon>Bacilli</taxon>
        <taxon>Bacillales</taxon>
        <taxon>Caryophanaceae</taxon>
        <taxon>Caryophanon</taxon>
    </lineage>
</organism>
<dbReference type="PANTHER" id="PTHR33434">
    <property type="entry name" value="DEGV DOMAIN-CONTAINING PROTEIN DR_1986-RELATED"/>
    <property type="match status" value="1"/>
</dbReference>
<dbReference type="InterPro" id="IPR043168">
    <property type="entry name" value="DegV_C"/>
</dbReference>
<dbReference type="Gene3D" id="3.30.1180.10">
    <property type="match status" value="1"/>
</dbReference>
<keyword evidence="1" id="KW-0446">Lipid-binding</keyword>
<gene>
    <name evidence="2" type="ORF">A6M13_08855</name>
</gene>
<dbReference type="STRING" id="33978.A6M13_08855"/>
<protein>
    <submittedName>
        <fullName evidence="2">Fatty acid-binding protein DegV</fullName>
    </submittedName>
</protein>
<dbReference type="SUPFAM" id="SSF82549">
    <property type="entry name" value="DAK1/DegV-like"/>
    <property type="match status" value="1"/>
</dbReference>
<comment type="caution">
    <text evidence="2">The sequence shown here is derived from an EMBL/GenBank/DDBJ whole genome shotgun (WGS) entry which is preliminary data.</text>
</comment>
<dbReference type="EMBL" id="MASJ01000003">
    <property type="protein sequence ID" value="OCS87417.1"/>
    <property type="molecule type" value="Genomic_DNA"/>
</dbReference>
<dbReference type="NCBIfam" id="TIGR00762">
    <property type="entry name" value="DegV"/>
    <property type="match status" value="1"/>
</dbReference>
<dbReference type="RefSeq" id="WP_066542892.1">
    <property type="nucleotide sequence ID" value="NZ_MASJ01000003.1"/>
</dbReference>
<dbReference type="PANTHER" id="PTHR33434:SF2">
    <property type="entry name" value="FATTY ACID-BINDING PROTEIN TM_1468"/>
    <property type="match status" value="1"/>
</dbReference>
<evidence type="ECO:0000256" key="1">
    <source>
        <dbReference type="ARBA" id="ARBA00023121"/>
    </source>
</evidence>
<dbReference type="Pfam" id="PF02645">
    <property type="entry name" value="DegV"/>
    <property type="match status" value="1"/>
</dbReference>
<dbReference type="PROSITE" id="PS51482">
    <property type="entry name" value="DEGV"/>
    <property type="match status" value="1"/>
</dbReference>
<reference evidence="2 3" key="1">
    <citation type="submission" date="2016-07" db="EMBL/GenBank/DDBJ databases">
        <title>Caryophanon tenue genome sequencing.</title>
        <authorList>
            <person name="Verma A."/>
            <person name="Pal Y."/>
            <person name="Krishnamurthi S."/>
        </authorList>
    </citation>
    <scope>NUCLEOTIDE SEQUENCE [LARGE SCALE GENOMIC DNA]</scope>
    <source>
        <strain evidence="2 3">DSM 14152</strain>
    </source>
</reference>
<proteinExistence type="predicted"/>
<sequence>MRTAIVTDSTAYLTQEELQQYGIHSVPLTVNIEGQLYDEGIDLSYTEFYDKVRGAKEFPKTTQPPIGKFVELFETLAKDYDAVITIHLSSGISGTYEGALQAGQMVEGIDVHGFDTEAAAALQGFFVLRAAELAQQGKSPEEILVALEELRESSHAYIIVDDLGHLQRGGRLSVASALIGGLLQVKPILHFMDKKIAPYEKVRTRKKALKRVEELLAIEVEKYNTMNVAIIHANCEQEAQGIMEGLQQQYPHVNFKLSYFGPVIGTHLGEGSIAFGWCKA</sequence>
<dbReference type="InterPro" id="IPR050270">
    <property type="entry name" value="DegV_domain_contain"/>
</dbReference>
<name>A0A1C0YJQ3_9BACL</name>
<evidence type="ECO:0000313" key="3">
    <source>
        <dbReference type="Proteomes" id="UP000093199"/>
    </source>
</evidence>
<dbReference type="GO" id="GO:0008289">
    <property type="term" value="F:lipid binding"/>
    <property type="evidence" value="ECO:0007669"/>
    <property type="project" value="UniProtKB-KW"/>
</dbReference>